<reference evidence="1" key="1">
    <citation type="journal article" date="2017" name="Proc. Natl. Acad. Sci. U.S.A.">
        <title>Comparative genomics uncovers the prolific and distinctive metabolic potential of the cyanobacterial genus Moorea.</title>
        <authorList>
            <person name="Leao T."/>
            <person name="Castelao G."/>
            <person name="Korobeynikov A."/>
            <person name="Monroe E.A."/>
            <person name="Podell S."/>
            <person name="Glukhov E."/>
            <person name="Allen E.E."/>
            <person name="Gerwick W.H."/>
            <person name="Gerwick L."/>
        </authorList>
    </citation>
    <scope>NUCLEOTIDE SEQUENCE</scope>
    <source>
        <strain evidence="1">JHB</strain>
    </source>
</reference>
<organism evidence="1">
    <name type="scientific">Moorena producens (strain JHB)</name>
    <dbReference type="NCBI Taxonomy" id="1454205"/>
    <lineage>
        <taxon>Bacteria</taxon>
        <taxon>Bacillati</taxon>
        <taxon>Cyanobacteriota</taxon>
        <taxon>Cyanophyceae</taxon>
        <taxon>Coleofasciculales</taxon>
        <taxon>Coleofasciculaceae</taxon>
        <taxon>Moorena</taxon>
    </lineage>
</organism>
<protein>
    <submittedName>
        <fullName evidence="1">Uncharacterized protein</fullName>
    </submittedName>
</protein>
<accession>A0A9Q9UWK9</accession>
<dbReference type="Proteomes" id="UP000176944">
    <property type="component" value="Chromosome"/>
</dbReference>
<proteinExistence type="predicted"/>
<dbReference type="AlphaFoldDB" id="A0A9Q9UWK9"/>
<sequence>MGSAYQCYPQQMNLTDALPTLHLFSTPDSRLPTPNSRLLQQV</sequence>
<dbReference type="EMBL" id="CP017708">
    <property type="protein sequence ID" value="WAN69963.1"/>
    <property type="molecule type" value="Genomic_DNA"/>
</dbReference>
<reference evidence="1" key="2">
    <citation type="submission" date="2022-10" db="EMBL/GenBank/DDBJ databases">
        <authorList>
            <person name="Ngo T.-E."/>
        </authorList>
    </citation>
    <scope>NUCLEOTIDE SEQUENCE</scope>
    <source>
        <strain evidence="1">JHB</strain>
    </source>
</reference>
<evidence type="ECO:0000313" key="1">
    <source>
        <dbReference type="EMBL" id="WAN69963.1"/>
    </source>
</evidence>
<gene>
    <name evidence="1" type="ORF">BJP36_38460</name>
</gene>
<name>A0A9Q9UWK9_MOOP1</name>